<name>A0A8H9QWH7_CLOPF</name>
<protein>
    <submittedName>
        <fullName evidence="3">Helix-turn-helix transcriptional regulator</fullName>
    </submittedName>
</protein>
<dbReference type="CDD" id="cd00093">
    <property type="entry name" value="HTH_XRE"/>
    <property type="match status" value="1"/>
</dbReference>
<organism evidence="3">
    <name type="scientific">Clostridium perfringens</name>
    <dbReference type="NCBI Taxonomy" id="1502"/>
    <lineage>
        <taxon>Bacteria</taxon>
        <taxon>Bacillati</taxon>
        <taxon>Bacillota</taxon>
        <taxon>Clostridia</taxon>
        <taxon>Eubacteriales</taxon>
        <taxon>Clostridiaceae</taxon>
        <taxon>Clostridium</taxon>
    </lineage>
</organism>
<dbReference type="PANTHER" id="PTHR46797:SF1">
    <property type="entry name" value="METHYLPHOSPHONATE SYNTHASE"/>
    <property type="match status" value="1"/>
</dbReference>
<dbReference type="AlphaFoldDB" id="A0A8H9QWH7"/>
<evidence type="ECO:0000256" key="1">
    <source>
        <dbReference type="ARBA" id="ARBA00023125"/>
    </source>
</evidence>
<dbReference type="SMART" id="SM00530">
    <property type="entry name" value="HTH_XRE"/>
    <property type="match status" value="1"/>
</dbReference>
<dbReference type="Proteomes" id="UP000859547">
    <property type="component" value="Unassembled WGS sequence"/>
</dbReference>
<dbReference type="InterPro" id="IPR010982">
    <property type="entry name" value="Lambda_DNA-bd_dom_sf"/>
</dbReference>
<dbReference type="GO" id="GO:0003700">
    <property type="term" value="F:DNA-binding transcription factor activity"/>
    <property type="evidence" value="ECO:0007669"/>
    <property type="project" value="TreeGrafter"/>
</dbReference>
<evidence type="ECO:0000259" key="2">
    <source>
        <dbReference type="PROSITE" id="PS50943"/>
    </source>
</evidence>
<sequence>MEIGESIKNIRKNKKINQKTLAERAEISCSYLGDIEKGRTNPSVKTMLRLFKELGVEIELDEIVNKKINSKGEE</sequence>
<reference evidence="3" key="1">
    <citation type="journal article" date="2018" name="Genome Biol.">
        <title>SKESA: strategic k-mer extension for scrupulous assemblies.</title>
        <authorList>
            <person name="Souvorov A."/>
            <person name="Agarwala R."/>
            <person name="Lipman D.J."/>
        </authorList>
    </citation>
    <scope>NUCLEOTIDE SEQUENCE</scope>
    <source>
        <strain evidence="3">C8</strain>
    </source>
</reference>
<comment type="caution">
    <text evidence="3">The sequence shown here is derived from an EMBL/GenBank/DDBJ whole genome shotgun (WGS) entry which is preliminary data.</text>
</comment>
<dbReference type="Pfam" id="PF01381">
    <property type="entry name" value="HTH_3"/>
    <property type="match status" value="1"/>
</dbReference>
<dbReference type="InterPro" id="IPR050807">
    <property type="entry name" value="TransReg_Diox_bact_type"/>
</dbReference>
<proteinExistence type="predicted"/>
<keyword evidence="1" id="KW-0238">DNA-binding</keyword>
<reference evidence="3" key="2">
    <citation type="submission" date="2020-07" db="EMBL/GenBank/DDBJ databases">
        <authorList>
            <consortium name="NCBI Pathogen Detection Project"/>
        </authorList>
    </citation>
    <scope>NUCLEOTIDE SEQUENCE</scope>
    <source>
        <strain evidence="3">C8</strain>
    </source>
</reference>
<dbReference type="InterPro" id="IPR001387">
    <property type="entry name" value="Cro/C1-type_HTH"/>
</dbReference>
<dbReference type="Gene3D" id="1.10.260.40">
    <property type="entry name" value="lambda repressor-like DNA-binding domains"/>
    <property type="match status" value="1"/>
</dbReference>
<dbReference type="PROSITE" id="PS50943">
    <property type="entry name" value="HTH_CROC1"/>
    <property type="match status" value="1"/>
</dbReference>
<feature type="domain" description="HTH cro/C1-type" evidence="2">
    <location>
        <begin position="7"/>
        <end position="63"/>
    </location>
</feature>
<evidence type="ECO:0000313" key="3">
    <source>
        <dbReference type="EMBL" id="HAT4307271.1"/>
    </source>
</evidence>
<dbReference type="GO" id="GO:0005829">
    <property type="term" value="C:cytosol"/>
    <property type="evidence" value="ECO:0007669"/>
    <property type="project" value="TreeGrafter"/>
</dbReference>
<gene>
    <name evidence="3" type="ORF">I9080_001039</name>
</gene>
<dbReference type="GO" id="GO:0003677">
    <property type="term" value="F:DNA binding"/>
    <property type="evidence" value="ECO:0007669"/>
    <property type="project" value="UniProtKB-KW"/>
</dbReference>
<dbReference type="SUPFAM" id="SSF47413">
    <property type="entry name" value="lambda repressor-like DNA-binding domains"/>
    <property type="match status" value="1"/>
</dbReference>
<accession>A0A8H9QWH7</accession>
<dbReference type="PANTHER" id="PTHR46797">
    <property type="entry name" value="HTH-TYPE TRANSCRIPTIONAL REGULATOR"/>
    <property type="match status" value="1"/>
</dbReference>
<dbReference type="EMBL" id="DACTCB010000003">
    <property type="protein sequence ID" value="HAT4307271.1"/>
    <property type="molecule type" value="Genomic_DNA"/>
</dbReference>